<dbReference type="Proteomes" id="UP000187203">
    <property type="component" value="Unassembled WGS sequence"/>
</dbReference>
<keyword evidence="3" id="KW-1185">Reference proteome</keyword>
<reference evidence="3" key="1">
    <citation type="submission" date="2013-09" db="EMBL/GenBank/DDBJ databases">
        <title>Corchorus olitorius genome sequencing.</title>
        <authorList>
            <person name="Alam M."/>
            <person name="Haque M.S."/>
            <person name="Islam M.S."/>
            <person name="Emdad E.M."/>
            <person name="Islam M.M."/>
            <person name="Ahmed B."/>
            <person name="Halim A."/>
            <person name="Hossen Q.M.M."/>
            <person name="Hossain M.Z."/>
            <person name="Ahmed R."/>
            <person name="Khan M.M."/>
            <person name="Islam R."/>
            <person name="Rashid M.M."/>
            <person name="Khan S.A."/>
            <person name="Rahman M.S."/>
            <person name="Alam M."/>
            <person name="Yahiya A.S."/>
            <person name="Khan M.S."/>
            <person name="Azam M.S."/>
            <person name="Haque T."/>
            <person name="Lashkar M.Z.H."/>
            <person name="Akhand A.I."/>
            <person name="Morshed G."/>
            <person name="Roy S."/>
            <person name="Uddin K.S."/>
            <person name="Rabeya T."/>
            <person name="Hossain A.S."/>
            <person name="Chowdhury A."/>
            <person name="Snigdha A.R."/>
            <person name="Mortoza M.S."/>
            <person name="Matin S.A."/>
            <person name="Hoque S.M.E."/>
            <person name="Islam M.K."/>
            <person name="Roy D.K."/>
            <person name="Haider R."/>
            <person name="Moosa M.M."/>
            <person name="Elias S.M."/>
            <person name="Hasan A.M."/>
            <person name="Jahan S."/>
            <person name="Shafiuddin M."/>
            <person name="Mahmood N."/>
            <person name="Shommy N.S."/>
        </authorList>
    </citation>
    <scope>NUCLEOTIDE SEQUENCE [LARGE SCALE GENOMIC DNA]</scope>
    <source>
        <strain evidence="3">cv. O-4</strain>
    </source>
</reference>
<dbReference type="EMBL" id="AWUE01024481">
    <property type="protein sequence ID" value="OMO50620.1"/>
    <property type="molecule type" value="Genomic_DNA"/>
</dbReference>
<gene>
    <name evidence="2" type="ORF">COLO4_37978</name>
</gene>
<dbReference type="InterPro" id="IPR055298">
    <property type="entry name" value="AtLOH3-like"/>
</dbReference>
<dbReference type="OrthoDB" id="6778351at2759"/>
<name>A0A1R3FY03_9ROSI</name>
<protein>
    <submittedName>
        <fullName evidence="2">Uncharacterized protein</fullName>
    </submittedName>
</protein>
<accession>A0A1R3FY03</accession>
<evidence type="ECO:0000313" key="2">
    <source>
        <dbReference type="EMBL" id="OMO50620.1"/>
    </source>
</evidence>
<dbReference type="PANTHER" id="PTHR11697:SF230">
    <property type="entry name" value="ZINC FINGER, MYM DOMAIN CONTAINING 1"/>
    <property type="match status" value="1"/>
</dbReference>
<evidence type="ECO:0000313" key="3">
    <source>
        <dbReference type="Proteomes" id="UP000187203"/>
    </source>
</evidence>
<organism evidence="2 3">
    <name type="scientific">Corchorus olitorius</name>
    <dbReference type="NCBI Taxonomy" id="93759"/>
    <lineage>
        <taxon>Eukaryota</taxon>
        <taxon>Viridiplantae</taxon>
        <taxon>Streptophyta</taxon>
        <taxon>Embryophyta</taxon>
        <taxon>Tracheophyta</taxon>
        <taxon>Spermatophyta</taxon>
        <taxon>Magnoliopsida</taxon>
        <taxon>eudicotyledons</taxon>
        <taxon>Gunneridae</taxon>
        <taxon>Pentapetalae</taxon>
        <taxon>rosids</taxon>
        <taxon>malvids</taxon>
        <taxon>Malvales</taxon>
        <taxon>Malvaceae</taxon>
        <taxon>Grewioideae</taxon>
        <taxon>Apeibeae</taxon>
        <taxon>Corchorus</taxon>
    </lineage>
</organism>
<dbReference type="STRING" id="93759.A0A1R3FY03"/>
<comment type="caution">
    <text evidence="2">The sequence shown here is derived from an EMBL/GenBank/DDBJ whole genome shotgun (WGS) entry which is preliminary data.</text>
</comment>
<dbReference type="AlphaFoldDB" id="A0A1R3FY03"/>
<evidence type="ECO:0000256" key="1">
    <source>
        <dbReference type="SAM" id="MobiDB-lite"/>
    </source>
</evidence>
<proteinExistence type="predicted"/>
<feature type="region of interest" description="Disordered" evidence="1">
    <location>
        <begin position="1"/>
        <end position="46"/>
    </location>
</feature>
<dbReference type="PANTHER" id="PTHR11697">
    <property type="entry name" value="GENERAL TRANSCRIPTION FACTOR 2-RELATED ZINC FINGER PROTEIN"/>
    <property type="match status" value="1"/>
</dbReference>
<sequence>MSKRKLTIDSFLKKKVNDSQTTESSDAPAPNIEQSPPDEQPPAISPNLVQERPGANAFIVEGFRNWKKIGGKECAFLAHVGSDLSSPHNKAVRCYDDFKNHSQHIDKIMEKQTSQEIAKNRLRLKTSIDAVRCTKSLIQNLRDHGWETLLDTVKTFRGNQDIKAPNMDSLFSKSRARSRLQKNSVTMEHHYKVDIFFATIDRQLNESNSRFNEQAVQHLTLSSALDPRDGFKLFETNAVCSLVEKFYPSDFTEQEKNSIEV</sequence>